<dbReference type="EMBL" id="KD020599">
    <property type="protein sequence ID" value="EMS67311.1"/>
    <property type="molecule type" value="Genomic_DNA"/>
</dbReference>
<dbReference type="AlphaFoldDB" id="M8A5K9"/>
<proteinExistence type="predicted"/>
<protein>
    <submittedName>
        <fullName evidence="1">Uncharacterized protein</fullName>
    </submittedName>
</protein>
<accession>M8A5K9</accession>
<sequence>MPPADGCHRDTIGACVDIYAVVFAQPNPTPIRSLSSLPALDLVEADAVVTMASAVPAAKTTHGPPRRIQALHEALPRLHAEALDQGSIASPSPLLLQVQLRRRLPLIRRPRHLNGLPELTLLDYRAR</sequence>
<evidence type="ECO:0000313" key="1">
    <source>
        <dbReference type="EMBL" id="EMS67311.1"/>
    </source>
</evidence>
<name>M8A5K9_TRIUA</name>
<organism evidence="1">
    <name type="scientific">Triticum urartu</name>
    <name type="common">Red wild einkorn</name>
    <name type="synonym">Crithodium urartu</name>
    <dbReference type="NCBI Taxonomy" id="4572"/>
    <lineage>
        <taxon>Eukaryota</taxon>
        <taxon>Viridiplantae</taxon>
        <taxon>Streptophyta</taxon>
        <taxon>Embryophyta</taxon>
        <taxon>Tracheophyta</taxon>
        <taxon>Spermatophyta</taxon>
        <taxon>Magnoliopsida</taxon>
        <taxon>Liliopsida</taxon>
        <taxon>Poales</taxon>
        <taxon>Poaceae</taxon>
        <taxon>BOP clade</taxon>
        <taxon>Pooideae</taxon>
        <taxon>Triticodae</taxon>
        <taxon>Triticeae</taxon>
        <taxon>Triticinae</taxon>
        <taxon>Triticum</taxon>
    </lineage>
</organism>
<gene>
    <name evidence="1" type="ORF">TRIUR3_35334</name>
</gene>
<reference evidence="1" key="1">
    <citation type="journal article" date="2013" name="Nature">
        <title>Draft genome of the wheat A-genome progenitor Triticum urartu.</title>
        <authorList>
            <person name="Ling H.Q."/>
            <person name="Zhao S."/>
            <person name="Liu D."/>
            <person name="Wang J."/>
            <person name="Sun H."/>
            <person name="Zhang C."/>
            <person name="Fan H."/>
            <person name="Li D."/>
            <person name="Dong L."/>
            <person name="Tao Y."/>
            <person name="Gao C."/>
            <person name="Wu H."/>
            <person name="Li Y."/>
            <person name="Cui Y."/>
            <person name="Guo X."/>
            <person name="Zheng S."/>
            <person name="Wang B."/>
            <person name="Yu K."/>
            <person name="Liang Q."/>
            <person name="Yang W."/>
            <person name="Lou X."/>
            <person name="Chen J."/>
            <person name="Feng M."/>
            <person name="Jian J."/>
            <person name="Zhang X."/>
            <person name="Luo G."/>
            <person name="Jiang Y."/>
            <person name="Liu J."/>
            <person name="Wang Z."/>
            <person name="Sha Y."/>
            <person name="Zhang B."/>
            <person name="Wu H."/>
            <person name="Tang D."/>
            <person name="Shen Q."/>
            <person name="Xue P."/>
            <person name="Zou S."/>
            <person name="Wang X."/>
            <person name="Liu X."/>
            <person name="Wang F."/>
            <person name="Yang Y."/>
            <person name="An X."/>
            <person name="Dong Z."/>
            <person name="Zhang K."/>
            <person name="Zhang X."/>
            <person name="Luo M.C."/>
            <person name="Dvorak J."/>
            <person name="Tong Y."/>
            <person name="Wang J."/>
            <person name="Yang H."/>
            <person name="Li Z."/>
            <person name="Wang D."/>
            <person name="Zhang A."/>
            <person name="Wang J."/>
        </authorList>
    </citation>
    <scope>NUCLEOTIDE SEQUENCE</scope>
</reference>